<dbReference type="Pfam" id="PF00667">
    <property type="entry name" value="FAD_binding_1"/>
    <property type="match status" value="1"/>
</dbReference>
<evidence type="ECO:0000256" key="9">
    <source>
        <dbReference type="ARBA" id="ARBA00022860"/>
    </source>
</evidence>
<dbReference type="GO" id="GO:0010181">
    <property type="term" value="F:FMN binding"/>
    <property type="evidence" value="ECO:0007669"/>
    <property type="project" value="InterPro"/>
</dbReference>
<dbReference type="InterPro" id="IPR004030">
    <property type="entry name" value="NOS_N"/>
</dbReference>
<feature type="domain" description="FAD-binding FR-type" evidence="16">
    <location>
        <begin position="712"/>
        <end position="957"/>
    </location>
</feature>
<dbReference type="InterPro" id="IPR001094">
    <property type="entry name" value="Flavdoxin-like"/>
</dbReference>
<feature type="compositionally biased region" description="Polar residues" evidence="14">
    <location>
        <begin position="546"/>
        <end position="561"/>
    </location>
</feature>
<keyword evidence="10 12" id="KW-0560">Oxidoreductase</keyword>
<evidence type="ECO:0000256" key="2">
    <source>
        <dbReference type="ARBA" id="ARBA00006267"/>
    </source>
</evidence>
<dbReference type="InterPro" id="IPR001433">
    <property type="entry name" value="OxRdtase_FAD/NAD-bd"/>
</dbReference>
<comment type="cofactor">
    <cofactor evidence="12">
        <name>FAD</name>
        <dbReference type="ChEBI" id="CHEBI:57692"/>
    </cofactor>
    <text evidence="12">Binds 1 FAD.</text>
</comment>
<evidence type="ECO:0000259" key="15">
    <source>
        <dbReference type="PROSITE" id="PS50902"/>
    </source>
</evidence>
<dbReference type="Pfam" id="PF02898">
    <property type="entry name" value="NO_synthase"/>
    <property type="match status" value="1"/>
</dbReference>
<dbReference type="FunFam" id="3.40.50.80:FF:000003">
    <property type="entry name" value="Nitric oxide synthase"/>
    <property type="match status" value="1"/>
</dbReference>
<dbReference type="Gene3D" id="3.90.440.10">
    <property type="entry name" value="Nitric Oxide Synthase,Heme Domain,Chain A domain 2"/>
    <property type="match status" value="1"/>
</dbReference>
<dbReference type="Gene3D" id="3.40.50.80">
    <property type="entry name" value="Nucleotide-binding domain of ferredoxin-NADP reductase (FNR) module"/>
    <property type="match status" value="1"/>
</dbReference>
<dbReference type="Pfam" id="PF00175">
    <property type="entry name" value="NAD_binding_1"/>
    <property type="match status" value="1"/>
</dbReference>
<sequence length="1163" mass="130247">MPAITMSKKPDKVKNWITGTEYDETLQSSALPGRCSRDRCVGSIMGTQPDRKQAAPKTKEEVLTQAKEFIDEYFASFQPPNKSAHQKRWSETSSAIEAKGTYDLTTEELTFGAKLAWRNASRCIGRIQWSKLQLFDARDVNTAQGIFDAMCKHITYATNKGNLRSTITVFRPRQDGLPDHRIWNAQVIRYAGYKMDDGSIVGDPAGVEFTEVCMNLGWKPKYGRFDVLPLVISVAGADPVVFDIPQDLVMEVDIAHPTNKKLAELDLKWFALPAIANMALDVGGIEFPASPFNGWYMGTEIGSRDFCDVARYNLLEPIAEKLGLDTMSNSSLWKDRALVEINVAVLHSFQSKGVTITDHHSASESFMTHLQKERKARGGCPGDWVWLVPPMSSSITEVFHQELLLYKLRPSYEYQTPAWLTHVWEKDRGMVKKKRIPFKTLSKAVMFSSHLWSRALARRVKCTILFASETGRSESFADNLLDMIKPYFNAKVVCMEDYKVSDLCGESLLLVVTSTFGNGDPPVNGETFDKDLKEMIKNSLPLIESGQSGKNKSVKKSQVSPMNGKGTDANNNNNDINNNNNNNRNNKNNNTNGLGNMKYSVFALGSKAYPHFAEFGKTVDRCLSDLGATRVHKVGEGDELHGQEHSFDTWAGAVVEAACKSYNIVPDKESKYKKETSRKAVQAWTPETYRLVPQSQTSNPDLCTALSDIHNRKVVSCGLKERTQLQGQDSDRQTILVELDTGGKPELTYAPGDHVAIFPENDPDLVDGILQRLVDNPPYNSVVALETCDMSAREENRESWSPVTRFPACSIRMALTSFLDVTTPPTQSLLKIYATQAKDASHKKKLEELATNPDKYEQWRSDKLPDLLHVLSEFPSIQLTSSLVLAQLPVLRQRYYSISSSPSMYPGAIHATVAVLEYRMSDDGPLHKGVCSTWLNRCALGTGLPCTVRPAPSFHLPTDPSLPVVMVGPGTGIASFRSFWQQRMHDRQNMTSQQRDKLGPMVLYFGCRQSDKDDIYGKETQKLKIENVLQDVHTAFSREPGQKKMYVQDMLRENAPEVLDLIVKQSGHFYVCGDVTMADDVKKSLEQILQDKGDMSRAEAETFMQELRSSGRYHEDIFGTGFKTPASRGKEETRPETSMQRRRDDVDDKLDGKICPSKTCSIS</sequence>
<comment type="cofactor">
    <cofactor evidence="12">
        <name>FMN</name>
        <dbReference type="ChEBI" id="CHEBI:58210"/>
    </cofactor>
    <text evidence="12">Binds 1 FMN.</text>
</comment>
<dbReference type="Pfam" id="PF00258">
    <property type="entry name" value="Flavodoxin_1"/>
    <property type="match status" value="1"/>
</dbReference>
<dbReference type="PRINTS" id="PR00371">
    <property type="entry name" value="FPNCR"/>
</dbReference>
<dbReference type="Gene3D" id="3.40.50.360">
    <property type="match status" value="1"/>
</dbReference>
<dbReference type="CDD" id="cd00795">
    <property type="entry name" value="NOS_oxygenase_euk"/>
    <property type="match status" value="1"/>
</dbReference>
<evidence type="ECO:0000256" key="7">
    <source>
        <dbReference type="ARBA" id="ARBA00022827"/>
    </source>
</evidence>
<feature type="compositionally biased region" description="Basic and acidic residues" evidence="14">
    <location>
        <begin position="1128"/>
        <end position="1152"/>
    </location>
</feature>
<evidence type="ECO:0000256" key="11">
    <source>
        <dbReference type="ARBA" id="ARBA00023004"/>
    </source>
</evidence>
<dbReference type="InterPro" id="IPR001709">
    <property type="entry name" value="Flavoprot_Pyr_Nucl_cyt_Rdtase"/>
</dbReference>
<feature type="region of interest" description="Disordered" evidence="14">
    <location>
        <begin position="546"/>
        <end position="593"/>
    </location>
</feature>
<evidence type="ECO:0000256" key="6">
    <source>
        <dbReference type="ARBA" id="ARBA00022723"/>
    </source>
</evidence>
<name>Q7YWK8_APLCA</name>
<dbReference type="InterPro" id="IPR044943">
    <property type="entry name" value="NOS_dom_1"/>
</dbReference>
<dbReference type="InterPro" id="IPR036119">
    <property type="entry name" value="NOS_N_sf"/>
</dbReference>
<evidence type="ECO:0000256" key="1">
    <source>
        <dbReference type="ARBA" id="ARBA00001970"/>
    </source>
</evidence>
<dbReference type="GO" id="GO:0050660">
    <property type="term" value="F:flavin adenine dinucleotide binding"/>
    <property type="evidence" value="ECO:0007669"/>
    <property type="project" value="InterPro"/>
</dbReference>
<dbReference type="PROSITE" id="PS60001">
    <property type="entry name" value="NOS"/>
    <property type="match status" value="1"/>
</dbReference>
<keyword evidence="6 12" id="KW-0479">Metal-binding</keyword>
<dbReference type="InterPro" id="IPR023173">
    <property type="entry name" value="NADPH_Cyt_P450_Rdtase_alpha"/>
</dbReference>
<gene>
    <name evidence="19" type="primary">LOC100533269</name>
</gene>
<keyword evidence="3 12" id="KW-0349">Heme</keyword>
<dbReference type="InterPro" id="IPR039261">
    <property type="entry name" value="FNR_nucleotide-bd"/>
</dbReference>
<dbReference type="Gene3D" id="1.20.990.10">
    <property type="entry name" value="NADPH-cytochrome p450 Reductase, Chain A, domain 3"/>
    <property type="match status" value="1"/>
</dbReference>
<keyword evidence="8 12" id="KW-0521">NADP</keyword>
<dbReference type="GO" id="GO:0020037">
    <property type="term" value="F:heme binding"/>
    <property type="evidence" value="ECO:0007669"/>
    <property type="project" value="InterPro"/>
</dbReference>
<dbReference type="InterPro" id="IPR008254">
    <property type="entry name" value="Flavodoxin/NO_synth"/>
</dbReference>
<dbReference type="GO" id="GO:1903522">
    <property type="term" value="P:regulation of blood circulation"/>
    <property type="evidence" value="ECO:0007669"/>
    <property type="project" value="UniProtKB-ARBA"/>
</dbReference>
<reference evidence="19" key="3">
    <citation type="submission" date="2025-05" db="UniProtKB">
        <authorList>
            <consortium name="RefSeq"/>
        </authorList>
    </citation>
    <scope>IDENTIFICATION</scope>
</reference>
<dbReference type="PROSITE" id="PS50902">
    <property type="entry name" value="FLAVODOXIN_LIKE"/>
    <property type="match status" value="1"/>
</dbReference>
<reference evidence="17" key="2">
    <citation type="submission" date="2008-09" db="EMBL/GenBank/DDBJ databases">
        <authorList>
            <person name="Sadreyev R.I."/>
            <person name="Panchin Y.V."/>
            <person name="Moroz L.L."/>
        </authorList>
    </citation>
    <scope>NUCLEOTIDE SEQUENCE</scope>
</reference>
<comment type="catalytic activity">
    <reaction evidence="12">
        <text>2 L-arginine + 3 NADPH + 4 O2 + H(+) = 2 L-citrulline + 2 nitric oxide + 3 NADP(+) + 4 H2O</text>
        <dbReference type="Rhea" id="RHEA:19897"/>
        <dbReference type="ChEBI" id="CHEBI:15377"/>
        <dbReference type="ChEBI" id="CHEBI:15378"/>
        <dbReference type="ChEBI" id="CHEBI:15379"/>
        <dbReference type="ChEBI" id="CHEBI:16480"/>
        <dbReference type="ChEBI" id="CHEBI:32682"/>
        <dbReference type="ChEBI" id="CHEBI:57743"/>
        <dbReference type="ChEBI" id="CHEBI:57783"/>
        <dbReference type="ChEBI" id="CHEBI:58349"/>
        <dbReference type="EC" id="1.14.13.39"/>
    </reaction>
</comment>
<keyword evidence="11 12" id="KW-0408">Iron</keyword>
<evidence type="ECO:0000256" key="10">
    <source>
        <dbReference type="ARBA" id="ARBA00023002"/>
    </source>
</evidence>
<dbReference type="GO" id="GO:0004517">
    <property type="term" value="F:nitric-oxide synthase activity"/>
    <property type="evidence" value="ECO:0007669"/>
    <property type="project" value="UniProtKB-EC"/>
</dbReference>
<dbReference type="Proteomes" id="UP000694888">
    <property type="component" value="Unplaced"/>
</dbReference>
<keyword evidence="7 12" id="KW-0274">FAD</keyword>
<dbReference type="Gene3D" id="6.10.250.410">
    <property type="match status" value="1"/>
</dbReference>
<keyword evidence="4" id="KW-0285">Flavoprotein</keyword>
<dbReference type="Gene3D" id="2.40.30.10">
    <property type="entry name" value="Translation factors"/>
    <property type="match status" value="1"/>
</dbReference>
<dbReference type="GeneID" id="100533269"/>
<keyword evidence="5 12" id="KW-0288">FMN</keyword>
<dbReference type="InterPro" id="IPR050607">
    <property type="entry name" value="NOS"/>
</dbReference>
<keyword evidence="18" id="KW-1185">Reference proteome</keyword>
<dbReference type="OrthoDB" id="1688044at2759"/>
<dbReference type="FunFam" id="1.20.990.10:FF:000002">
    <property type="entry name" value="Nitric oxide synthase"/>
    <property type="match status" value="1"/>
</dbReference>
<dbReference type="Gene3D" id="3.90.340.10">
    <property type="entry name" value="Nitric Oxide Synthase, Chain A, domain 1"/>
    <property type="match status" value="1"/>
</dbReference>
<dbReference type="InterPro" id="IPR029039">
    <property type="entry name" value="Flavoprotein-like_sf"/>
</dbReference>
<evidence type="ECO:0000256" key="13">
    <source>
        <dbReference type="PIRSR" id="PIRSR000333-1"/>
    </source>
</evidence>
<protein>
    <recommendedName>
        <fullName evidence="12">Nitric oxide synthase</fullName>
        <ecNumber evidence="12">1.14.13.39</ecNumber>
    </recommendedName>
</protein>
<dbReference type="SUPFAM" id="SSF52218">
    <property type="entry name" value="Flavoproteins"/>
    <property type="match status" value="1"/>
</dbReference>
<dbReference type="InterPro" id="IPR003097">
    <property type="entry name" value="CysJ-like_FAD-binding"/>
</dbReference>
<feature type="compositionally biased region" description="Low complexity" evidence="14">
    <location>
        <begin position="570"/>
        <end position="592"/>
    </location>
</feature>
<dbReference type="GO" id="GO:0005516">
    <property type="term" value="F:calmodulin binding"/>
    <property type="evidence" value="ECO:0007669"/>
    <property type="project" value="UniProtKB-KW"/>
</dbReference>
<evidence type="ECO:0000256" key="12">
    <source>
        <dbReference type="PIRNR" id="PIRNR000333"/>
    </source>
</evidence>
<dbReference type="Gene3D" id="3.90.1230.10">
    <property type="entry name" value="Nitric Oxide Synthase, Chain A, domain 3"/>
    <property type="match status" value="1"/>
</dbReference>
<dbReference type="EC" id="1.14.13.39" evidence="12"/>
<dbReference type="InterPro" id="IPR012144">
    <property type="entry name" value="NOS_euk"/>
</dbReference>
<evidence type="ECO:0000313" key="18">
    <source>
        <dbReference type="Proteomes" id="UP000694888"/>
    </source>
</evidence>
<dbReference type="GO" id="GO:0006809">
    <property type="term" value="P:nitric oxide biosynthetic process"/>
    <property type="evidence" value="ECO:0007669"/>
    <property type="project" value="InterPro"/>
</dbReference>
<dbReference type="PANTHER" id="PTHR43410">
    <property type="entry name" value="NITRIC OXIDE SYNTHASE OXYGENASE"/>
    <property type="match status" value="1"/>
</dbReference>
<feature type="domain" description="Flavodoxin-like" evidence="15">
    <location>
        <begin position="462"/>
        <end position="655"/>
    </location>
</feature>
<evidence type="ECO:0000313" key="17">
    <source>
        <dbReference type="EMBL" id="AAK92211.3"/>
    </source>
</evidence>
<evidence type="ECO:0000256" key="14">
    <source>
        <dbReference type="SAM" id="MobiDB-lite"/>
    </source>
</evidence>
<feature type="region of interest" description="Disordered" evidence="14">
    <location>
        <begin position="1118"/>
        <end position="1163"/>
    </location>
</feature>
<dbReference type="SUPFAM" id="SSF56512">
    <property type="entry name" value="Nitric oxide (NO) synthase oxygenase domain"/>
    <property type="match status" value="1"/>
</dbReference>
<dbReference type="InterPro" id="IPR044940">
    <property type="entry name" value="NOS_dom_2"/>
</dbReference>
<organism evidence="17">
    <name type="scientific">Aplysia californica</name>
    <name type="common">California sea hare</name>
    <dbReference type="NCBI Taxonomy" id="6500"/>
    <lineage>
        <taxon>Eukaryota</taxon>
        <taxon>Metazoa</taxon>
        <taxon>Spiralia</taxon>
        <taxon>Lophotrochozoa</taxon>
        <taxon>Mollusca</taxon>
        <taxon>Gastropoda</taxon>
        <taxon>Heterobranchia</taxon>
        <taxon>Euthyneura</taxon>
        <taxon>Tectipleura</taxon>
        <taxon>Aplysiida</taxon>
        <taxon>Aplysioidea</taxon>
        <taxon>Aplysiidae</taxon>
        <taxon>Aplysia</taxon>
    </lineage>
</organism>
<dbReference type="InterPro" id="IPR017927">
    <property type="entry name" value="FAD-bd_FR_type"/>
</dbReference>
<feature type="binding site" description="axial binding residue" evidence="13">
    <location>
        <position position="123"/>
    </location>
    <ligand>
        <name>heme b</name>
        <dbReference type="ChEBI" id="CHEBI:60344"/>
    </ligand>
    <ligandPart>
        <name>Fe</name>
        <dbReference type="ChEBI" id="CHEBI:18248"/>
    </ligandPart>
</feature>
<dbReference type="EMBL" id="AY043287">
    <property type="protein sequence ID" value="AAK92211.3"/>
    <property type="molecule type" value="mRNA"/>
</dbReference>
<dbReference type="InterPro" id="IPR017938">
    <property type="entry name" value="Riboflavin_synthase-like_b-brl"/>
</dbReference>
<dbReference type="GO" id="GO:0046872">
    <property type="term" value="F:metal ion binding"/>
    <property type="evidence" value="ECO:0007669"/>
    <property type="project" value="UniProtKB-KW"/>
</dbReference>
<evidence type="ECO:0000256" key="8">
    <source>
        <dbReference type="ARBA" id="ARBA00022857"/>
    </source>
</evidence>
<proteinExistence type="evidence at transcript level"/>
<evidence type="ECO:0000259" key="16">
    <source>
        <dbReference type="PROSITE" id="PS51384"/>
    </source>
</evidence>
<dbReference type="InterPro" id="IPR044944">
    <property type="entry name" value="NOS_dom_3"/>
</dbReference>
<evidence type="ECO:0000256" key="3">
    <source>
        <dbReference type="ARBA" id="ARBA00022617"/>
    </source>
</evidence>
<keyword evidence="9 12" id="KW-0112">Calmodulin-binding</keyword>
<dbReference type="SUPFAM" id="SSF52343">
    <property type="entry name" value="Ferredoxin reductase-like, C-terminal NADP-linked domain"/>
    <property type="match status" value="1"/>
</dbReference>
<evidence type="ECO:0000256" key="5">
    <source>
        <dbReference type="ARBA" id="ARBA00022643"/>
    </source>
</evidence>
<evidence type="ECO:0000313" key="19">
    <source>
        <dbReference type="RefSeq" id="NP_001191505.1"/>
    </source>
</evidence>
<dbReference type="RefSeq" id="NP_001191505.1">
    <property type="nucleotide sequence ID" value="NM_001204576.1"/>
</dbReference>
<comment type="cofactor">
    <cofactor evidence="1 12">
        <name>heme b</name>
        <dbReference type="ChEBI" id="CHEBI:60344"/>
    </cofactor>
</comment>
<dbReference type="PANTHER" id="PTHR43410:SF1">
    <property type="entry name" value="NITRIC OXIDE SYNTHASE"/>
    <property type="match status" value="1"/>
</dbReference>
<dbReference type="SUPFAM" id="SSF63380">
    <property type="entry name" value="Riboflavin synthase domain-like"/>
    <property type="match status" value="1"/>
</dbReference>
<dbReference type="PROSITE" id="PS51384">
    <property type="entry name" value="FAD_FR"/>
    <property type="match status" value="1"/>
</dbReference>
<accession>Q7YWK8</accession>
<evidence type="ECO:0000256" key="4">
    <source>
        <dbReference type="ARBA" id="ARBA00022630"/>
    </source>
</evidence>
<comment type="function">
    <text evidence="12">Produces nitric oxide (NO) which is a messenger molecule with diverse functions.</text>
</comment>
<dbReference type="PIRSF" id="PIRSF000333">
    <property type="entry name" value="NOS"/>
    <property type="match status" value="1"/>
</dbReference>
<dbReference type="AlphaFoldDB" id="Q7YWK8"/>
<dbReference type="FunFam" id="3.90.440.10:FF:000001">
    <property type="entry name" value="Endothelial nitric oxide synthase"/>
    <property type="match status" value="1"/>
</dbReference>
<comment type="similarity">
    <text evidence="2 12">Belongs to the NOS family.</text>
</comment>
<reference evidence="17 19" key="1">
    <citation type="journal article" date="2006" name="Cell">
        <title>Neuronal transcriptome of Aplysia: neuronal compartments and circuitry.</title>
        <authorList>
            <person name="Moroz L.L."/>
            <person name="Edwards J.R."/>
            <person name="Puthanveettil S.V."/>
            <person name="Kohn A.B."/>
            <person name="Ha T."/>
            <person name="Heyland A."/>
            <person name="Knudsen B."/>
            <person name="Sahni A."/>
            <person name="Yu F."/>
            <person name="Liu L."/>
            <person name="Jezzini S."/>
            <person name="Lovell P."/>
            <person name="Iannucculli W."/>
            <person name="Chen M."/>
            <person name="Nguyen T."/>
            <person name="Sheng H."/>
            <person name="Shaw R."/>
            <person name="Kalachikov S."/>
            <person name="Panchin Y.V."/>
            <person name="Farmerie W."/>
            <person name="Russo J.J."/>
            <person name="Ju J."/>
            <person name="Kandel E.R."/>
        </authorList>
    </citation>
    <scope>NUCLEOTIDE SEQUENCE</scope>
</reference>
<dbReference type="PRINTS" id="PR00369">
    <property type="entry name" value="FLAVODOXIN"/>
</dbReference>
<dbReference type="GO" id="GO:0050661">
    <property type="term" value="F:NADP binding"/>
    <property type="evidence" value="ECO:0007669"/>
    <property type="project" value="InterPro"/>
</dbReference>